<gene>
    <name evidence="3" type="primary">LOC106171378</name>
</gene>
<feature type="domain" description="DUF1330" evidence="1">
    <location>
        <begin position="119"/>
        <end position="210"/>
    </location>
</feature>
<name>A0A1S3JA04_LINAN</name>
<dbReference type="Proteomes" id="UP000085678">
    <property type="component" value="Unplaced"/>
</dbReference>
<dbReference type="InParanoid" id="A0A1S3JA04"/>
<sequence length="217" mass="24743">MSEQQRTVSFQDEAPQLGVYLIIRYESSLYQRFLNDIIAGRSVLENYGGRLACVASEVELVENFWPGQKLPAMLWFPAEDLAERWLASDKVIKQPDWLNGVDIIMVPATRRAASDKNVFSFMDVQVRDGKSFKEYVEGSLPGAEKANCTPAIALSPEPAKLRGPWNPGLVVINQWNSKDQFYQWFESAEYQPWKEKRHSCSESNFVVFEGTPTSPRK</sequence>
<dbReference type="SUPFAM" id="SSF54909">
    <property type="entry name" value="Dimeric alpha+beta barrel"/>
    <property type="match status" value="1"/>
</dbReference>
<dbReference type="RefSeq" id="XP_013407148.1">
    <property type="nucleotide sequence ID" value="XM_013551694.1"/>
</dbReference>
<evidence type="ECO:0000313" key="2">
    <source>
        <dbReference type="Proteomes" id="UP000085678"/>
    </source>
</evidence>
<dbReference type="KEGG" id="lak:106171378"/>
<keyword evidence="2" id="KW-1185">Reference proteome</keyword>
<dbReference type="Pfam" id="PF07045">
    <property type="entry name" value="DUF1330"/>
    <property type="match status" value="1"/>
</dbReference>
<reference evidence="3" key="2">
    <citation type="submission" date="2025-08" db="UniProtKB">
        <authorList>
            <consortium name="RefSeq"/>
        </authorList>
    </citation>
    <scope>IDENTIFICATION</scope>
</reference>
<dbReference type="InterPro" id="IPR011008">
    <property type="entry name" value="Dimeric_a/b-barrel"/>
</dbReference>
<dbReference type="Gene3D" id="3.30.70.100">
    <property type="match status" value="1"/>
</dbReference>
<dbReference type="GeneID" id="106171378"/>
<dbReference type="OrthoDB" id="6219776at2759"/>
<organism evidence="2 3">
    <name type="scientific">Lingula anatina</name>
    <name type="common">Brachiopod</name>
    <name type="synonym">Lingula unguis</name>
    <dbReference type="NCBI Taxonomy" id="7574"/>
    <lineage>
        <taxon>Eukaryota</taxon>
        <taxon>Metazoa</taxon>
        <taxon>Spiralia</taxon>
        <taxon>Lophotrochozoa</taxon>
        <taxon>Brachiopoda</taxon>
        <taxon>Linguliformea</taxon>
        <taxon>Lingulata</taxon>
        <taxon>Lingulida</taxon>
        <taxon>Linguloidea</taxon>
        <taxon>Lingulidae</taxon>
        <taxon>Lingula</taxon>
    </lineage>
</organism>
<proteinExistence type="predicted"/>
<dbReference type="OMA" id="QEYPAAH"/>
<dbReference type="AlphaFoldDB" id="A0A1S3JA04"/>
<reference evidence="3" key="1">
    <citation type="journal article" date="2015" name="Nat. Commun.">
        <title>The Lingula genome provides insights into brachiopod evolution and the origin of phosphate biomineralization.</title>
        <authorList>
            <person name="Luo Y.J."/>
            <person name="Takeuchi T."/>
            <person name="Koyanagi R."/>
            <person name="Yamada L."/>
            <person name="Kanda M."/>
            <person name="Khalturina M."/>
            <person name="Fujie M."/>
            <person name="Yamasaki S.I."/>
            <person name="Endo K."/>
            <person name="Satoh N."/>
        </authorList>
    </citation>
    <scope>NUCLEOTIDE SEQUENCE</scope>
</reference>
<evidence type="ECO:0000259" key="1">
    <source>
        <dbReference type="Pfam" id="PF07045"/>
    </source>
</evidence>
<protein>
    <submittedName>
        <fullName evidence="3">Uncharacterized protein LOC106171378</fullName>
    </submittedName>
</protein>
<accession>A0A1S3JA04</accession>
<dbReference type="InterPro" id="IPR010753">
    <property type="entry name" value="DUF1330"/>
</dbReference>
<evidence type="ECO:0000313" key="3">
    <source>
        <dbReference type="RefSeq" id="XP_013407148.1"/>
    </source>
</evidence>